<organism evidence="1 2">
    <name type="scientific">Methylomicrobium album BG8</name>
    <dbReference type="NCBI Taxonomy" id="686340"/>
    <lineage>
        <taxon>Bacteria</taxon>
        <taxon>Pseudomonadati</taxon>
        <taxon>Pseudomonadota</taxon>
        <taxon>Gammaproteobacteria</taxon>
        <taxon>Methylococcales</taxon>
        <taxon>Methylococcaceae</taxon>
        <taxon>Methylomicrobium</taxon>
    </lineage>
</organism>
<accession>H8GNN8</accession>
<evidence type="ECO:0000313" key="1">
    <source>
        <dbReference type="EMBL" id="EIC30794.1"/>
    </source>
</evidence>
<gene>
    <name evidence="1" type="ORF">Metal_3118</name>
</gene>
<dbReference type="AlphaFoldDB" id="H8GNN8"/>
<keyword evidence="2" id="KW-1185">Reference proteome</keyword>
<dbReference type="EMBL" id="CM001475">
    <property type="protein sequence ID" value="EIC30794.1"/>
    <property type="molecule type" value="Genomic_DNA"/>
</dbReference>
<dbReference type="HOGENOM" id="CLU_3374597_0_0_6"/>
<proteinExistence type="predicted"/>
<name>H8GNN8_METAL</name>
<dbReference type="Proteomes" id="UP000005090">
    <property type="component" value="Chromosome"/>
</dbReference>
<protein>
    <submittedName>
        <fullName evidence="1">Uncharacterized protein</fullName>
    </submittedName>
</protein>
<sequence>MANRLLSGFALLSPAYGSKEFGEDAGLRQSLTPS</sequence>
<dbReference type="STRING" id="686340.Metal_3118"/>
<evidence type="ECO:0000313" key="2">
    <source>
        <dbReference type="Proteomes" id="UP000005090"/>
    </source>
</evidence>
<reference evidence="1 2" key="1">
    <citation type="journal article" date="2013" name="Genome Announc.">
        <title>Genome Sequence of the Obligate Gammaproteobacterial Methanotroph Methylomicrobium album Strain BG8.</title>
        <authorList>
            <person name="Kits K.D."/>
            <person name="Kalyuzhnaya M.G."/>
            <person name="Klotz M.G."/>
            <person name="Jetten M.S."/>
            <person name="Op den Camp H.J."/>
            <person name="Vuilleumier S."/>
            <person name="Bringel F."/>
            <person name="Dispirito A.A."/>
            <person name="Murrell J.C."/>
            <person name="Bruce D."/>
            <person name="Cheng J.F."/>
            <person name="Copeland A."/>
            <person name="Goodwin L."/>
            <person name="Hauser L."/>
            <person name="Lajus A."/>
            <person name="Land M.L."/>
            <person name="Lapidus A."/>
            <person name="Lucas S."/>
            <person name="Medigue C."/>
            <person name="Pitluck S."/>
            <person name="Woyke T."/>
            <person name="Zeytun A."/>
            <person name="Stein L.Y."/>
        </authorList>
    </citation>
    <scope>NUCLEOTIDE SEQUENCE [LARGE SCALE GENOMIC DNA]</scope>
    <source>
        <strain evidence="1 2">BG8</strain>
    </source>
</reference>